<sequence>MKDHNKGKAKAYERQTKEGLLMLMLMANNKSCCKAFSVSFYSSLVVGSHCRTMHISKRNFSGRKPLPLEILEQGLNLTDVPTFKISKIAAKPADLLKHNLEKMEKTTLYPDVGKIDLNGRYQGGFEIAYKRHQIKWDA</sequence>
<evidence type="ECO:0000313" key="2">
    <source>
        <dbReference type="Proteomes" id="UP000055024"/>
    </source>
</evidence>
<comment type="caution">
    <text evidence="1">The sequence shown here is derived from an EMBL/GenBank/DDBJ whole genome shotgun (WGS) entry which is preliminary data.</text>
</comment>
<evidence type="ECO:0000313" key="1">
    <source>
        <dbReference type="EMBL" id="KRZ02774.1"/>
    </source>
</evidence>
<dbReference type="AlphaFoldDB" id="A0A0V1GXA3"/>
<protein>
    <submittedName>
        <fullName evidence="1">Uncharacterized protein</fullName>
    </submittedName>
</protein>
<organism evidence="1 2">
    <name type="scientific">Trichinella zimbabwensis</name>
    <dbReference type="NCBI Taxonomy" id="268475"/>
    <lineage>
        <taxon>Eukaryota</taxon>
        <taxon>Metazoa</taxon>
        <taxon>Ecdysozoa</taxon>
        <taxon>Nematoda</taxon>
        <taxon>Enoplea</taxon>
        <taxon>Dorylaimia</taxon>
        <taxon>Trichinellida</taxon>
        <taxon>Trichinellidae</taxon>
        <taxon>Trichinella</taxon>
    </lineage>
</organism>
<proteinExistence type="predicted"/>
<reference evidence="1 2" key="1">
    <citation type="submission" date="2015-01" db="EMBL/GenBank/DDBJ databases">
        <title>Evolution of Trichinella species and genotypes.</title>
        <authorList>
            <person name="Korhonen P.K."/>
            <person name="Edoardo P."/>
            <person name="Giuseppe L.R."/>
            <person name="Gasser R.B."/>
        </authorList>
    </citation>
    <scope>NUCLEOTIDE SEQUENCE [LARGE SCALE GENOMIC DNA]</scope>
    <source>
        <strain evidence="1">ISS1029</strain>
    </source>
</reference>
<keyword evidence="2" id="KW-1185">Reference proteome</keyword>
<accession>A0A0V1GXA3</accession>
<gene>
    <name evidence="1" type="ORF">T11_12994</name>
</gene>
<dbReference type="Proteomes" id="UP000055024">
    <property type="component" value="Unassembled WGS sequence"/>
</dbReference>
<dbReference type="EMBL" id="JYDP01000216">
    <property type="protein sequence ID" value="KRZ02774.1"/>
    <property type="molecule type" value="Genomic_DNA"/>
</dbReference>
<dbReference type="OrthoDB" id="5921819at2759"/>
<name>A0A0V1GXA3_9BILA</name>